<organism evidence="2 3">
    <name type="scientific">Evansella alkalicola</name>
    <dbReference type="NCBI Taxonomy" id="745819"/>
    <lineage>
        <taxon>Bacteria</taxon>
        <taxon>Bacillati</taxon>
        <taxon>Bacillota</taxon>
        <taxon>Bacilli</taxon>
        <taxon>Bacillales</taxon>
        <taxon>Bacillaceae</taxon>
        <taxon>Evansella</taxon>
    </lineage>
</organism>
<dbReference type="Proteomes" id="UP000790580">
    <property type="component" value="Unassembled WGS sequence"/>
</dbReference>
<gene>
    <name evidence="2" type="ORF">KS407_08060</name>
</gene>
<keyword evidence="3" id="KW-1185">Reference proteome</keyword>
<dbReference type="RefSeq" id="WP_088075447.1">
    <property type="nucleotide sequence ID" value="NZ_JAHQCR010000034.1"/>
</dbReference>
<dbReference type="EMBL" id="JAHQCR010000034">
    <property type="protein sequence ID" value="MBU9721400.1"/>
    <property type="molecule type" value="Genomic_DNA"/>
</dbReference>
<evidence type="ECO:0000313" key="2">
    <source>
        <dbReference type="EMBL" id="MBU9721400.1"/>
    </source>
</evidence>
<protein>
    <submittedName>
        <fullName evidence="2">Uncharacterized protein</fullName>
    </submittedName>
</protein>
<proteinExistence type="predicted"/>
<evidence type="ECO:0000313" key="3">
    <source>
        <dbReference type="Proteomes" id="UP000790580"/>
    </source>
</evidence>
<keyword evidence="1" id="KW-0472">Membrane</keyword>
<keyword evidence="1" id="KW-1133">Transmembrane helix</keyword>
<sequence length="59" mass="6377">MKLKHAFTALLTLLFLFTPVAIGVAAGEENGNGSSLMNGPFIILAFATLVLMIYYTVRD</sequence>
<accession>A0ABS6JS64</accession>
<evidence type="ECO:0000256" key="1">
    <source>
        <dbReference type="SAM" id="Phobius"/>
    </source>
</evidence>
<name>A0ABS6JS64_9BACI</name>
<feature type="transmembrane region" description="Helical" evidence="1">
    <location>
        <begin position="37"/>
        <end position="57"/>
    </location>
</feature>
<reference evidence="2 3" key="1">
    <citation type="submission" date="2021-06" db="EMBL/GenBank/DDBJ databases">
        <title>Bacillus sp. RD4P76, an endophyte from a halophyte.</title>
        <authorList>
            <person name="Sun J.-Q."/>
        </authorList>
    </citation>
    <scope>NUCLEOTIDE SEQUENCE [LARGE SCALE GENOMIC DNA]</scope>
    <source>
        <strain evidence="2 3">JCM 17098</strain>
    </source>
</reference>
<keyword evidence="1" id="KW-0812">Transmembrane</keyword>
<comment type="caution">
    <text evidence="2">The sequence shown here is derived from an EMBL/GenBank/DDBJ whole genome shotgun (WGS) entry which is preliminary data.</text>
</comment>